<organism evidence="1 2">
    <name type="scientific">Halorubrum aquaticum</name>
    <dbReference type="NCBI Taxonomy" id="387340"/>
    <lineage>
        <taxon>Archaea</taxon>
        <taxon>Methanobacteriati</taxon>
        <taxon>Methanobacteriota</taxon>
        <taxon>Stenosarchaea group</taxon>
        <taxon>Halobacteria</taxon>
        <taxon>Halobacteriales</taxon>
        <taxon>Haloferacaceae</taxon>
        <taxon>Halorubrum</taxon>
    </lineage>
</organism>
<gene>
    <name evidence="1" type="ORF">SAMN04488066_10667</name>
</gene>
<dbReference type="EMBL" id="FOPZ01000006">
    <property type="protein sequence ID" value="SFH50446.1"/>
    <property type="molecule type" value="Genomic_DNA"/>
</dbReference>
<protein>
    <submittedName>
        <fullName evidence="1">Uncharacterized protein</fullName>
    </submittedName>
</protein>
<dbReference type="Proteomes" id="UP000323537">
    <property type="component" value="Unassembled WGS sequence"/>
</dbReference>
<evidence type="ECO:0000313" key="1">
    <source>
        <dbReference type="EMBL" id="SFH50446.1"/>
    </source>
</evidence>
<accession>A0A1I3AKV8</accession>
<name>A0A1I3AKV8_9EURY</name>
<reference evidence="1 2" key="1">
    <citation type="submission" date="2016-10" db="EMBL/GenBank/DDBJ databases">
        <authorList>
            <person name="Varghese N."/>
            <person name="Submissions S."/>
        </authorList>
    </citation>
    <scope>NUCLEOTIDE SEQUENCE [LARGE SCALE GENOMIC DNA]</scope>
    <source>
        <strain evidence="1 2">CGMCC 1.6377</strain>
    </source>
</reference>
<keyword evidence="2" id="KW-1185">Reference proteome</keyword>
<sequence>MSEMGFSQLKEDDGEKLCSRNWPCQLRELTRKCTIHNPTQAAN</sequence>
<proteinExistence type="predicted"/>
<dbReference type="AlphaFoldDB" id="A0A1I3AKV8"/>
<evidence type="ECO:0000313" key="2">
    <source>
        <dbReference type="Proteomes" id="UP000323537"/>
    </source>
</evidence>